<dbReference type="EMBL" id="JABRWJ010000013">
    <property type="protein sequence ID" value="NRF71735.1"/>
    <property type="molecule type" value="Genomic_DNA"/>
</dbReference>
<name>A0ABX2ESQ0_9BURK</name>
<accession>A0ABX2ESQ0</accession>
<organism evidence="1 2">
    <name type="scientific">Pseudaquabacterium terrae</name>
    <dbReference type="NCBI Taxonomy" id="2732868"/>
    <lineage>
        <taxon>Bacteria</taxon>
        <taxon>Pseudomonadati</taxon>
        <taxon>Pseudomonadota</taxon>
        <taxon>Betaproteobacteria</taxon>
        <taxon>Burkholderiales</taxon>
        <taxon>Sphaerotilaceae</taxon>
        <taxon>Pseudaquabacterium</taxon>
    </lineage>
</organism>
<evidence type="ECO:0008006" key="3">
    <source>
        <dbReference type="Google" id="ProtNLM"/>
    </source>
</evidence>
<dbReference type="RefSeq" id="WP_173133512.1">
    <property type="nucleotide sequence ID" value="NZ_JABRWJ010000013.1"/>
</dbReference>
<reference evidence="1 2" key="1">
    <citation type="submission" date="2020-05" db="EMBL/GenBank/DDBJ databases">
        <title>Aquincola sp. isolate from soil.</title>
        <authorList>
            <person name="Han J."/>
            <person name="Kim D.-U."/>
        </authorList>
    </citation>
    <scope>NUCLEOTIDE SEQUENCE [LARGE SCALE GENOMIC DNA]</scope>
    <source>
        <strain evidence="1 2">S2</strain>
    </source>
</reference>
<protein>
    <recommendedName>
        <fullName evidence="3">Phage tail protein (Tail_P2_I)</fullName>
    </recommendedName>
</protein>
<sequence>MTTGKRVELYRRLPEIYRIKDEGLPELYLRDGERVPAHQLRSYLEPVEDMFSAIHENIESLYHDFFIETCDDWVIPYIADLLGTSHLSGDTWTLRADVADTIALRRRKGTLGAIELLSFILTKWGVHCVELMENMVWNQHLNHQRPDRGGVPPYGLPRLRSAPVRGGTANLRDPSLLSQLGTPFDPFAHVADVKPHEAGQVRYNLPNLAIYFWRLKACRLNVTRPHALKVSPPSGAPRVVRINVDPVPVNNLSMPYVELDNLPAGRPGTLFNTNRFDLFNRRRSGPEKLNLAAIAPRITSADQVPAPIPVERISDADFAAAYDASLASPVPQPFASFAAASFTAPHEYVSVETYDELRADLSTLDISDQGLQLHLPKSIFPNQGWPHSALPRNWTIRGENLCAWERGLQPPLGNREIAIDPMRGRICIGVLDDELADALVDHLLISFAYGVVGEVGAHPISYPALPAAFDHDRTPGVIYKTVDVRQGPSLQHALCDALLAARQAVAADRNALGKVPIVIEITDSRVHALDIDALPAADVVDEHGIRSIKLHAPLIIRAADEQRPILELARPLAFRPAMVAGTSAPQQLQFDAVMDALFVRLEGLYVARGLDFGATLPLVARAALNKLEILNCTLDPGGFRRFNSTRAPLLPAFKLLEPYGFADADEEREFKQVPEIDIQRSICGALMADEGYRLCIADSIVESIPVAATDSFAITGASDPVNGYAGRTCIKNVTLLGRARVAGIDGSGVIFRGALQAFDQQTGCLKYCWFADDARNRLPQHFACVSGADARLIFTSEYFGDAAYCQLSLECDRRILEQGVGGDQMGAFNFLLEAHKWRNLRIRFREFMPVGIRPLLIPAT</sequence>
<keyword evidence="2" id="KW-1185">Reference proteome</keyword>
<proteinExistence type="predicted"/>
<evidence type="ECO:0000313" key="2">
    <source>
        <dbReference type="Proteomes" id="UP000737171"/>
    </source>
</evidence>
<evidence type="ECO:0000313" key="1">
    <source>
        <dbReference type="EMBL" id="NRF71735.1"/>
    </source>
</evidence>
<comment type="caution">
    <text evidence="1">The sequence shown here is derived from an EMBL/GenBank/DDBJ whole genome shotgun (WGS) entry which is preliminary data.</text>
</comment>
<gene>
    <name evidence="1" type="ORF">HLB44_32580</name>
</gene>
<dbReference type="Proteomes" id="UP000737171">
    <property type="component" value="Unassembled WGS sequence"/>
</dbReference>